<dbReference type="HOGENOM" id="CLU_131306_1_0_2"/>
<dbReference type="Proteomes" id="UP000008138">
    <property type="component" value="Chromosome"/>
</dbReference>
<dbReference type="GeneID" id="41583111"/>
<dbReference type="eggNOG" id="arCOG01042">
    <property type="taxonomic scope" value="Archaea"/>
</dbReference>
<evidence type="ECO:0008006" key="3">
    <source>
        <dbReference type="Google" id="ProtNLM"/>
    </source>
</evidence>
<dbReference type="EMBL" id="CP002590">
    <property type="protein sequence ID" value="AEA11979.1"/>
    <property type="molecule type" value="Genomic_DNA"/>
</dbReference>
<evidence type="ECO:0000313" key="2">
    <source>
        <dbReference type="Proteomes" id="UP000008138"/>
    </source>
</evidence>
<name>F2L3C0_THEU7</name>
<organism evidence="1 2">
    <name type="scientific">Thermoproteus uzoniensis (strain 768-20)</name>
    <dbReference type="NCBI Taxonomy" id="999630"/>
    <lineage>
        <taxon>Archaea</taxon>
        <taxon>Thermoproteota</taxon>
        <taxon>Thermoprotei</taxon>
        <taxon>Thermoproteales</taxon>
        <taxon>Thermoproteaceae</taxon>
        <taxon>Thermoproteus</taxon>
    </lineage>
</organism>
<proteinExistence type="predicted"/>
<dbReference type="STRING" id="999630.TUZN_0483"/>
<keyword evidence="2" id="KW-1185">Reference proteome</keyword>
<dbReference type="PANTHER" id="PTHR38816">
    <property type="entry name" value="EXOSOME SUBUNIT, DUF54 FAMILY-RELATED"/>
    <property type="match status" value="1"/>
</dbReference>
<evidence type="ECO:0000313" key="1">
    <source>
        <dbReference type="EMBL" id="AEA11979.1"/>
    </source>
</evidence>
<dbReference type="Gene3D" id="3.30.1440.10">
    <property type="match status" value="1"/>
</dbReference>
<dbReference type="RefSeq" id="WP_013679315.1">
    <property type="nucleotide sequence ID" value="NC_015315.1"/>
</dbReference>
<dbReference type="AlphaFoldDB" id="F2L3C0"/>
<protein>
    <recommendedName>
        <fullName evidence="3">Exosome protein</fullName>
    </recommendedName>
</protein>
<dbReference type="InterPro" id="IPR022803">
    <property type="entry name" value="Ribosomal_uL5_dom_sf"/>
</dbReference>
<reference key="2">
    <citation type="submission" date="2011-03" db="EMBL/GenBank/DDBJ databases">
        <title>Complete genome sequence of the thermoacidophilic crenarchaeon Thermoproteus uzoniensis 768-20.</title>
        <authorList>
            <person name="Mardanov A.V."/>
            <person name="Gumerov V.M."/>
            <person name="Beletsky A.V."/>
            <person name="Prokofeva M.I."/>
            <person name="Bonch-Osmolovskaya E.A."/>
            <person name="Ravin N.V."/>
            <person name="Skryabin K.G."/>
        </authorList>
    </citation>
    <scope>NUCLEOTIDE SEQUENCE</scope>
    <source>
        <strain>768-20</strain>
    </source>
</reference>
<dbReference type="KEGG" id="tuz:TUZN_0483"/>
<dbReference type="InterPro" id="IPR002739">
    <property type="entry name" value="PAB1135-like"/>
</dbReference>
<dbReference type="PANTHER" id="PTHR38816:SF1">
    <property type="entry name" value="EXOSOME SUBUNIT"/>
    <property type="match status" value="1"/>
</dbReference>
<dbReference type="SUPFAM" id="SSF55282">
    <property type="entry name" value="RL5-like"/>
    <property type="match status" value="1"/>
</dbReference>
<accession>F2L3C0</accession>
<gene>
    <name evidence="1" type="ordered locus">TUZN_0483</name>
</gene>
<dbReference type="Pfam" id="PF01877">
    <property type="entry name" value="RNA_binding"/>
    <property type="match status" value="1"/>
</dbReference>
<dbReference type="OrthoDB" id="10874at2157"/>
<sequence>MQEPCSVRSIKAVAYCHSTEDCDKVAKALRNVLPGEVHVEKVTGYYGNVITMMYAEAVGCYATTIFANILKSIDNLDFQILLNNINIYKNKLFIRFNKQKALHGVLRLDSGDDVIHVEVRVPRAAANSLIETLVRLRGSGRGSQEKLEGGGGPRR</sequence>
<reference evidence="1 2" key="1">
    <citation type="journal article" date="2011" name="J. Bacteriol.">
        <title>Complete genome sequence of the thermoacidophilic crenarchaeon Thermoproteus uzoniensis 768-20.</title>
        <authorList>
            <person name="Mardanov A.V."/>
            <person name="Gumerov V.M."/>
            <person name="Beletsky A.V."/>
            <person name="Prokofeva M.I."/>
            <person name="Bonch-Osmolovskaya E.A."/>
            <person name="Ravin N.V."/>
            <person name="Skryabin K.G."/>
        </authorList>
    </citation>
    <scope>NUCLEOTIDE SEQUENCE [LARGE SCALE GENOMIC DNA]</scope>
    <source>
        <strain evidence="1 2">768-20</strain>
    </source>
</reference>